<comment type="caution">
    <text evidence="1">The sequence shown here is derived from an EMBL/GenBank/DDBJ whole genome shotgun (WGS) entry which is preliminary data.</text>
</comment>
<name>A0A5R9IWN0_9GAMM</name>
<accession>A0A5R9IWN0</accession>
<organism evidence="1 2">
    <name type="scientific">Thalassotalea litorea</name>
    <dbReference type="NCBI Taxonomy" id="2020715"/>
    <lineage>
        <taxon>Bacteria</taxon>
        <taxon>Pseudomonadati</taxon>
        <taxon>Pseudomonadota</taxon>
        <taxon>Gammaproteobacteria</taxon>
        <taxon>Alteromonadales</taxon>
        <taxon>Colwelliaceae</taxon>
        <taxon>Thalassotalea</taxon>
    </lineage>
</organism>
<dbReference type="Proteomes" id="UP000307790">
    <property type="component" value="Unassembled WGS sequence"/>
</dbReference>
<reference evidence="1 2" key="1">
    <citation type="submission" date="2019-05" db="EMBL/GenBank/DDBJ databases">
        <title>Genome sequences of Thalassotalea litorea 1K03283.</title>
        <authorList>
            <person name="Zhang D."/>
        </authorList>
    </citation>
    <scope>NUCLEOTIDE SEQUENCE [LARGE SCALE GENOMIC DNA]</scope>
    <source>
        <strain evidence="1 2">MCCC 1K03283</strain>
    </source>
</reference>
<dbReference type="EMBL" id="VCBC01000005">
    <property type="protein sequence ID" value="TLU66328.1"/>
    <property type="molecule type" value="Genomic_DNA"/>
</dbReference>
<keyword evidence="2" id="KW-1185">Reference proteome</keyword>
<protein>
    <submittedName>
        <fullName evidence="1">Uncharacterized protein</fullName>
    </submittedName>
</protein>
<dbReference type="OrthoDB" id="6238758at2"/>
<dbReference type="RefSeq" id="WP_138319203.1">
    <property type="nucleotide sequence ID" value="NZ_VCBC01000005.1"/>
</dbReference>
<gene>
    <name evidence="1" type="ORF">FE810_06460</name>
</gene>
<proteinExistence type="predicted"/>
<sequence length="127" mass="14452">MHETESVDLGASGVPLCDFRMEPCRYNAEWGSAILSSSVQTITPEDVFNLNLQFSDAKNTEIKSAFLQGRDMYMGKIPLFFNSKQSYFTTEVLIGACTESQMVWRMTVIVNVNQEVKTLHFDFVSYQ</sequence>
<evidence type="ECO:0000313" key="1">
    <source>
        <dbReference type="EMBL" id="TLU66328.1"/>
    </source>
</evidence>
<evidence type="ECO:0000313" key="2">
    <source>
        <dbReference type="Proteomes" id="UP000307790"/>
    </source>
</evidence>
<dbReference type="AlphaFoldDB" id="A0A5R9IWN0"/>